<keyword evidence="12" id="KW-1015">Disulfide bond</keyword>
<evidence type="ECO:0000256" key="15">
    <source>
        <dbReference type="ARBA" id="ARBA00047899"/>
    </source>
</evidence>
<dbReference type="Pfam" id="PF00954">
    <property type="entry name" value="S_locus_glycop"/>
    <property type="match status" value="1"/>
</dbReference>
<evidence type="ECO:0000256" key="11">
    <source>
        <dbReference type="ARBA" id="ARBA00023136"/>
    </source>
</evidence>
<keyword evidence="14" id="KW-0325">Glycoprotein</keyword>
<evidence type="ECO:0000256" key="4">
    <source>
        <dbReference type="ARBA" id="ARBA00022679"/>
    </source>
</evidence>
<dbReference type="AlphaFoldDB" id="A0A498IAK1"/>
<dbReference type="PANTHER" id="PTHR47974">
    <property type="entry name" value="OS07G0415500 PROTEIN"/>
    <property type="match status" value="1"/>
</dbReference>
<keyword evidence="26" id="KW-1185">Reference proteome</keyword>
<dbReference type="PROSITE" id="PS50026">
    <property type="entry name" value="EGF_3"/>
    <property type="match status" value="1"/>
</dbReference>
<evidence type="ECO:0000256" key="2">
    <source>
        <dbReference type="ARBA" id="ARBA00022527"/>
    </source>
</evidence>
<dbReference type="CDD" id="cd00028">
    <property type="entry name" value="B_lectin"/>
    <property type="match status" value="1"/>
</dbReference>
<dbReference type="Pfam" id="PF00069">
    <property type="entry name" value="Pkinase"/>
    <property type="match status" value="1"/>
</dbReference>
<keyword evidence="8 17" id="KW-0418">Kinase</keyword>
<dbReference type="Proteomes" id="UP000290289">
    <property type="component" value="Chromosome 12"/>
</dbReference>
<evidence type="ECO:0000256" key="21">
    <source>
        <dbReference type="SAM" id="SignalP"/>
    </source>
</evidence>
<dbReference type="Pfam" id="PF01453">
    <property type="entry name" value="B_lectin"/>
    <property type="match status" value="1"/>
</dbReference>
<dbReference type="SUPFAM" id="SSF56112">
    <property type="entry name" value="Protein kinase-like (PK-like)"/>
    <property type="match status" value="1"/>
</dbReference>
<proteinExistence type="inferred from homology"/>
<dbReference type="FunFam" id="3.30.200.20:FF:000059">
    <property type="entry name" value="S-receptor-like serine/threonine-protein kinase"/>
    <property type="match status" value="1"/>
</dbReference>
<dbReference type="SMART" id="SM00220">
    <property type="entry name" value="S_TKc"/>
    <property type="match status" value="1"/>
</dbReference>
<dbReference type="InterPro" id="IPR000858">
    <property type="entry name" value="S_locus_glycoprot_dom"/>
</dbReference>
<evidence type="ECO:0000256" key="7">
    <source>
        <dbReference type="ARBA" id="ARBA00022741"/>
    </source>
</evidence>
<dbReference type="GO" id="GO:0106310">
    <property type="term" value="F:protein serine kinase activity"/>
    <property type="evidence" value="ECO:0007669"/>
    <property type="project" value="RHEA"/>
</dbReference>
<evidence type="ECO:0000256" key="17">
    <source>
        <dbReference type="PIRNR" id="PIRNR000641"/>
    </source>
</evidence>
<comment type="caution">
    <text evidence="18">Lacks conserved residue(s) required for the propagation of feature annotation.</text>
</comment>
<dbReference type="Gene3D" id="3.30.200.20">
    <property type="entry name" value="Phosphorylase Kinase, domain 1"/>
    <property type="match status" value="1"/>
</dbReference>
<dbReference type="EC" id="2.7.11.1" evidence="17"/>
<feature type="signal peptide" evidence="21">
    <location>
        <begin position="1"/>
        <end position="19"/>
    </location>
</feature>
<evidence type="ECO:0000256" key="13">
    <source>
        <dbReference type="ARBA" id="ARBA00023170"/>
    </source>
</evidence>
<dbReference type="SMART" id="SM00108">
    <property type="entry name" value="B_lectin"/>
    <property type="match status" value="1"/>
</dbReference>
<feature type="chain" id="PRO_5019726966" description="Receptor-like serine/threonine-protein kinase" evidence="21">
    <location>
        <begin position="20"/>
        <end position="793"/>
    </location>
</feature>
<dbReference type="EMBL" id="RDQH01000338">
    <property type="protein sequence ID" value="RXH80456.1"/>
    <property type="molecule type" value="Genomic_DNA"/>
</dbReference>
<keyword evidence="11 20" id="KW-0472">Membrane</keyword>
<feature type="domain" description="Bulb-type lectin" evidence="24">
    <location>
        <begin position="20"/>
        <end position="148"/>
    </location>
</feature>
<dbReference type="PROSITE" id="PS00107">
    <property type="entry name" value="PROTEIN_KINASE_ATP"/>
    <property type="match status" value="1"/>
</dbReference>
<evidence type="ECO:0000256" key="18">
    <source>
        <dbReference type="PROSITE-ProRule" id="PRU00076"/>
    </source>
</evidence>
<comment type="catalytic activity">
    <reaction evidence="16 17">
        <text>L-seryl-[protein] + ATP = O-phospho-L-seryl-[protein] + ADP + H(+)</text>
        <dbReference type="Rhea" id="RHEA:17989"/>
        <dbReference type="Rhea" id="RHEA-COMP:9863"/>
        <dbReference type="Rhea" id="RHEA-COMP:11604"/>
        <dbReference type="ChEBI" id="CHEBI:15378"/>
        <dbReference type="ChEBI" id="CHEBI:29999"/>
        <dbReference type="ChEBI" id="CHEBI:30616"/>
        <dbReference type="ChEBI" id="CHEBI:83421"/>
        <dbReference type="ChEBI" id="CHEBI:456216"/>
        <dbReference type="EC" id="2.7.11.1"/>
    </reaction>
</comment>
<keyword evidence="2 17" id="KW-0723">Serine/threonine-protein kinase</keyword>
<dbReference type="InterPro" id="IPR000742">
    <property type="entry name" value="EGF"/>
</dbReference>
<evidence type="ECO:0000313" key="25">
    <source>
        <dbReference type="EMBL" id="RXH80456.1"/>
    </source>
</evidence>
<dbReference type="CDD" id="cd14066">
    <property type="entry name" value="STKc_IRAK"/>
    <property type="match status" value="1"/>
</dbReference>
<comment type="caution">
    <text evidence="25">The sequence shown here is derived from an EMBL/GenBank/DDBJ whole genome shotgun (WGS) entry which is preliminary data.</text>
</comment>
<dbReference type="PROSITE" id="PS50927">
    <property type="entry name" value="BULB_LECTIN"/>
    <property type="match status" value="1"/>
</dbReference>
<keyword evidence="10 20" id="KW-1133">Transmembrane helix</keyword>
<evidence type="ECO:0000256" key="12">
    <source>
        <dbReference type="ARBA" id="ARBA00023157"/>
    </source>
</evidence>
<dbReference type="InterPro" id="IPR036426">
    <property type="entry name" value="Bulb-type_lectin_dom_sf"/>
</dbReference>
<dbReference type="GO" id="GO:0004674">
    <property type="term" value="F:protein serine/threonine kinase activity"/>
    <property type="evidence" value="ECO:0007669"/>
    <property type="project" value="UniProtKB-KW"/>
</dbReference>
<evidence type="ECO:0000259" key="22">
    <source>
        <dbReference type="PROSITE" id="PS50011"/>
    </source>
</evidence>
<evidence type="ECO:0000259" key="24">
    <source>
        <dbReference type="PROSITE" id="PS50927"/>
    </source>
</evidence>
<dbReference type="CDD" id="cd01098">
    <property type="entry name" value="PAN_AP_plant"/>
    <property type="match status" value="1"/>
</dbReference>
<dbReference type="InterPro" id="IPR011009">
    <property type="entry name" value="Kinase-like_dom_sf"/>
</dbReference>
<evidence type="ECO:0000259" key="23">
    <source>
        <dbReference type="PROSITE" id="PS50026"/>
    </source>
</evidence>
<name>A0A498IAK1_MALDO</name>
<keyword evidence="9 17" id="KW-0067">ATP-binding</keyword>
<keyword evidence="3 18" id="KW-0245">EGF-like domain</keyword>
<evidence type="ECO:0000256" key="14">
    <source>
        <dbReference type="ARBA" id="ARBA00023180"/>
    </source>
</evidence>
<dbReference type="GO" id="GO:0048544">
    <property type="term" value="P:recognition of pollen"/>
    <property type="evidence" value="ECO:0007669"/>
    <property type="project" value="InterPro"/>
</dbReference>
<sequence length="793" mass="89149">MELPKFLILFLFAATVAWSQQQFPGLPSLRQGSSLTVEKESDLLVSPNGTFSSGFYKVGTDAYCYAIWFTNSANKTVAWMANRDEPVSARGSKLTLHKDGNLVLTDGVGSTVWSTSTFSNAGVEARLLETGNLVLINQSKGVIWQSFDFPTDTVLPSQRIVKKTMLVSMRSQGTYLSGYYNFKFDDTNILYLIYNGPIISSVYWPRTDATVFYSKRTPYNSSRIAILNEAGQFRSSDNLNFNASDYGVGPKRRLTIDYDGILRLYSLDESTGLWEISWLPSSVGACQVDGLCGEYGICIYNPHPTCTCPYGFTRNNPSDWSKGCSPSFNLSTDSSKLDFMELPYTDYYGYDLGTYRFGISFEACRNSCLNATRCRGFGYALDGQGQCYPKSLLLNGYRSPTSRMIIHIKVPKGFLSPHALPTKFETHDLNCSGAQVVFNSNDPEAERNRNRYMKYLIGFVGSFAVIEALCVGLTWWYLFRKHAHEELSNIAGYMALAMDFKRFTYAELTRATGNFKQKIGKGGFGTVYKGLLDDGRVVAVKRLEGVLQGEAEFWAEVSVIGNVNHRNLVKLWGFCAENDHKLMVYEYLKNGSLDKILFSDVEFGLEKRYNIALGTAKGLSYLHEECLEWVLHCDVKPQNILLADDLEPRVADFGMAKLFKDIHGVRDSHGIGFSQVRGTRGYLAPEWMMNLKIDAKADVYSYGVVLLELLSGRSASSFLSTGGQYNEYNHLVHWVTEMIGEEGLEKVIDPRLHHEFNTKLKRLMKVAMSCVQEDRKARPAMSKVVELLLENDE</sequence>
<feature type="domain" description="Protein kinase" evidence="22">
    <location>
        <begin position="513"/>
        <end position="793"/>
    </location>
</feature>
<dbReference type="InterPro" id="IPR017441">
    <property type="entry name" value="Protein_kinase_ATP_BS"/>
</dbReference>
<dbReference type="SUPFAM" id="SSF51110">
    <property type="entry name" value="alpha-D-mannose-specific plant lectins"/>
    <property type="match status" value="1"/>
</dbReference>
<keyword evidence="7 17" id="KW-0547">Nucleotide-binding</keyword>
<dbReference type="Gene3D" id="2.90.10.10">
    <property type="entry name" value="Bulb-type lectin domain"/>
    <property type="match status" value="1"/>
</dbReference>
<dbReference type="FunFam" id="1.10.510.10:FF:000537">
    <property type="entry name" value="Putative receptor-like protein kinase"/>
    <property type="match status" value="1"/>
</dbReference>
<comment type="catalytic activity">
    <reaction evidence="15 17">
        <text>L-threonyl-[protein] + ATP = O-phospho-L-threonyl-[protein] + ADP + H(+)</text>
        <dbReference type="Rhea" id="RHEA:46608"/>
        <dbReference type="Rhea" id="RHEA-COMP:11060"/>
        <dbReference type="Rhea" id="RHEA-COMP:11605"/>
        <dbReference type="ChEBI" id="CHEBI:15378"/>
        <dbReference type="ChEBI" id="CHEBI:30013"/>
        <dbReference type="ChEBI" id="CHEBI:30616"/>
        <dbReference type="ChEBI" id="CHEBI:61977"/>
        <dbReference type="ChEBI" id="CHEBI:456216"/>
        <dbReference type="EC" id="2.7.11.1"/>
    </reaction>
</comment>
<dbReference type="PANTHER" id="PTHR47974:SF4">
    <property type="entry name" value="RECEPTOR-LIKE SERINE_THREONINE-PROTEIN KINASE"/>
    <property type="match status" value="1"/>
</dbReference>
<protein>
    <recommendedName>
        <fullName evidence="17">Receptor-like serine/threonine-protein kinase</fullName>
        <ecNumber evidence="17">2.7.11.1</ecNumber>
    </recommendedName>
</protein>
<keyword evidence="13" id="KW-0675">Receptor</keyword>
<keyword evidence="4 17" id="KW-0808">Transferase</keyword>
<evidence type="ECO:0000256" key="19">
    <source>
        <dbReference type="PROSITE-ProRule" id="PRU10141"/>
    </source>
</evidence>
<organism evidence="25 26">
    <name type="scientific">Malus domestica</name>
    <name type="common">Apple</name>
    <name type="synonym">Pyrus malus</name>
    <dbReference type="NCBI Taxonomy" id="3750"/>
    <lineage>
        <taxon>Eukaryota</taxon>
        <taxon>Viridiplantae</taxon>
        <taxon>Streptophyta</taxon>
        <taxon>Embryophyta</taxon>
        <taxon>Tracheophyta</taxon>
        <taxon>Spermatophyta</taxon>
        <taxon>Magnoliopsida</taxon>
        <taxon>eudicotyledons</taxon>
        <taxon>Gunneridae</taxon>
        <taxon>Pentapetalae</taxon>
        <taxon>rosids</taxon>
        <taxon>fabids</taxon>
        <taxon>Rosales</taxon>
        <taxon>Rosaceae</taxon>
        <taxon>Amygdaloideae</taxon>
        <taxon>Maleae</taxon>
        <taxon>Malus</taxon>
    </lineage>
</organism>
<comment type="similarity">
    <text evidence="17">Belongs to the protein kinase superfamily. Ser/Thr protein kinase family.</text>
</comment>
<dbReference type="InterPro" id="IPR001480">
    <property type="entry name" value="Bulb-type_lectin_dom"/>
</dbReference>
<comment type="subcellular location">
    <subcellularLocation>
        <location evidence="1">Membrane</location>
        <topology evidence="1">Single-pass type I membrane protein</topology>
    </subcellularLocation>
</comment>
<evidence type="ECO:0000256" key="10">
    <source>
        <dbReference type="ARBA" id="ARBA00022989"/>
    </source>
</evidence>
<feature type="domain" description="EGF-like" evidence="23">
    <location>
        <begin position="282"/>
        <end position="318"/>
    </location>
</feature>
<dbReference type="GO" id="GO:0005524">
    <property type="term" value="F:ATP binding"/>
    <property type="evidence" value="ECO:0007669"/>
    <property type="project" value="UniProtKB-UniRule"/>
</dbReference>
<keyword evidence="6 21" id="KW-0732">Signal</keyword>
<dbReference type="Gene3D" id="1.10.510.10">
    <property type="entry name" value="Transferase(Phosphotransferase) domain 1"/>
    <property type="match status" value="1"/>
</dbReference>
<dbReference type="InterPro" id="IPR008271">
    <property type="entry name" value="Ser/Thr_kinase_AS"/>
</dbReference>
<gene>
    <name evidence="25" type="ORF">DVH24_004370</name>
</gene>
<evidence type="ECO:0000256" key="8">
    <source>
        <dbReference type="ARBA" id="ARBA00022777"/>
    </source>
</evidence>
<dbReference type="PIRSF" id="PIRSF000641">
    <property type="entry name" value="SRK"/>
    <property type="match status" value="1"/>
</dbReference>
<evidence type="ECO:0000256" key="5">
    <source>
        <dbReference type="ARBA" id="ARBA00022692"/>
    </source>
</evidence>
<evidence type="ECO:0000313" key="26">
    <source>
        <dbReference type="Proteomes" id="UP000290289"/>
    </source>
</evidence>
<feature type="binding site" evidence="19">
    <location>
        <position position="541"/>
    </location>
    <ligand>
        <name>ATP</name>
        <dbReference type="ChEBI" id="CHEBI:30616"/>
    </ligand>
</feature>
<evidence type="ECO:0000256" key="20">
    <source>
        <dbReference type="SAM" id="Phobius"/>
    </source>
</evidence>
<reference evidence="25 26" key="1">
    <citation type="submission" date="2018-10" db="EMBL/GenBank/DDBJ databases">
        <title>A high-quality apple genome assembly.</title>
        <authorList>
            <person name="Hu J."/>
        </authorList>
    </citation>
    <scope>NUCLEOTIDE SEQUENCE [LARGE SCALE GENOMIC DNA]</scope>
    <source>
        <strain evidence="26">cv. HFTH1</strain>
        <tissue evidence="25">Young leaf</tissue>
    </source>
</reference>
<dbReference type="PROSITE" id="PS00108">
    <property type="entry name" value="PROTEIN_KINASE_ST"/>
    <property type="match status" value="1"/>
</dbReference>
<dbReference type="InterPro" id="IPR024171">
    <property type="entry name" value="SRK-like_kinase"/>
</dbReference>
<dbReference type="PROSITE" id="PS50011">
    <property type="entry name" value="PROTEIN_KINASE_DOM"/>
    <property type="match status" value="1"/>
</dbReference>
<dbReference type="InterPro" id="IPR000719">
    <property type="entry name" value="Prot_kinase_dom"/>
</dbReference>
<evidence type="ECO:0000256" key="1">
    <source>
        <dbReference type="ARBA" id="ARBA00004479"/>
    </source>
</evidence>
<evidence type="ECO:0000256" key="3">
    <source>
        <dbReference type="ARBA" id="ARBA00022536"/>
    </source>
</evidence>
<evidence type="ECO:0000256" key="9">
    <source>
        <dbReference type="ARBA" id="ARBA00022840"/>
    </source>
</evidence>
<keyword evidence="5 20" id="KW-0812">Transmembrane</keyword>
<dbReference type="CDD" id="cd00053">
    <property type="entry name" value="EGF"/>
    <property type="match status" value="1"/>
</dbReference>
<dbReference type="GO" id="GO:0016020">
    <property type="term" value="C:membrane"/>
    <property type="evidence" value="ECO:0007669"/>
    <property type="project" value="UniProtKB-SubCell"/>
</dbReference>
<dbReference type="FunFam" id="2.90.10.10:FF:000006">
    <property type="entry name" value="Serine/threonine-protein kinase"/>
    <property type="match status" value="1"/>
</dbReference>
<feature type="transmembrane region" description="Helical" evidence="20">
    <location>
        <begin position="455"/>
        <end position="478"/>
    </location>
</feature>
<evidence type="ECO:0000256" key="16">
    <source>
        <dbReference type="ARBA" id="ARBA00048679"/>
    </source>
</evidence>
<accession>A0A498IAK1</accession>
<evidence type="ECO:0000256" key="6">
    <source>
        <dbReference type="ARBA" id="ARBA00022729"/>
    </source>
</evidence>